<dbReference type="InterPro" id="IPR002347">
    <property type="entry name" value="SDR_fam"/>
</dbReference>
<sequence>MAGKTLKGRTALVTGATQGIGEAIAQALAAAGADVVVHGIEPQAGGEAAAAALAGVHGVRAAYVRADLADPAQAAAVVARAAQALAAPDILVNNAGIQHTCPIESFPPERWDAIIAINLSAAFHTMRAAVPAMRERGWGRIVNIASVHGLVASVNKTAYLAAKHGLVGMSKGVALETATDGITVNCICPGWTETPILGPQIAARAAQFGGDREAAIRDLLKEKQPNLKLLPPSRIGEVAAFLCSDAAEGITGVSLPVDGGWTAQ</sequence>
<keyword evidence="3" id="KW-1185">Reference proteome</keyword>
<proteinExistence type="inferred from homology"/>
<dbReference type="NCBIfam" id="NF009093">
    <property type="entry name" value="PRK12429.1"/>
    <property type="match status" value="1"/>
</dbReference>
<dbReference type="GO" id="GO:0003858">
    <property type="term" value="F:3-hydroxybutyrate dehydrogenase activity"/>
    <property type="evidence" value="ECO:0007669"/>
    <property type="project" value="UniProtKB-EC"/>
</dbReference>
<evidence type="ECO:0000313" key="3">
    <source>
        <dbReference type="Proteomes" id="UP000321548"/>
    </source>
</evidence>
<accession>A0A5C8NU66</accession>
<dbReference type="RefSeq" id="WP_147704956.1">
    <property type="nucleotide sequence ID" value="NZ_VDUY01000005.1"/>
</dbReference>
<dbReference type="Pfam" id="PF13561">
    <property type="entry name" value="adh_short_C2"/>
    <property type="match status" value="1"/>
</dbReference>
<dbReference type="Gene3D" id="3.40.50.720">
    <property type="entry name" value="NAD(P)-binding Rossmann-like Domain"/>
    <property type="match status" value="1"/>
</dbReference>
<dbReference type="OrthoDB" id="9786435at2"/>
<dbReference type="InterPro" id="IPR050259">
    <property type="entry name" value="SDR"/>
</dbReference>
<name>A0A5C8NU66_9BURK</name>
<dbReference type="InterPro" id="IPR011294">
    <property type="entry name" value="3-OHbutyrate_DH"/>
</dbReference>
<organism evidence="2 3">
    <name type="scientific">Zeimonas arvi</name>
    <dbReference type="NCBI Taxonomy" id="2498847"/>
    <lineage>
        <taxon>Bacteria</taxon>
        <taxon>Pseudomonadati</taxon>
        <taxon>Pseudomonadota</taxon>
        <taxon>Betaproteobacteria</taxon>
        <taxon>Burkholderiales</taxon>
        <taxon>Burkholderiaceae</taxon>
        <taxon>Zeimonas</taxon>
    </lineage>
</organism>
<reference evidence="2 3" key="1">
    <citation type="submission" date="2019-06" db="EMBL/GenBank/DDBJ databases">
        <title>Quisquiliibacterium sp. nov., isolated from a maize field.</title>
        <authorList>
            <person name="Lin S.-Y."/>
            <person name="Tsai C.-F."/>
            <person name="Young C.-C."/>
        </authorList>
    </citation>
    <scope>NUCLEOTIDE SEQUENCE [LARGE SCALE GENOMIC DNA]</scope>
    <source>
        <strain evidence="2 3">CC-CFT501</strain>
    </source>
</reference>
<comment type="similarity">
    <text evidence="1">Belongs to the short-chain dehydrogenases/reductases (SDR) family.</text>
</comment>
<protein>
    <submittedName>
        <fullName evidence="2">3-hydroxybutyrate dehydrogenase</fullName>
        <ecNumber evidence="2">1.1.1.30</ecNumber>
    </submittedName>
</protein>
<dbReference type="SUPFAM" id="SSF51735">
    <property type="entry name" value="NAD(P)-binding Rossmann-fold domains"/>
    <property type="match status" value="1"/>
</dbReference>
<evidence type="ECO:0000256" key="1">
    <source>
        <dbReference type="ARBA" id="ARBA00006484"/>
    </source>
</evidence>
<dbReference type="NCBIfam" id="TIGR01963">
    <property type="entry name" value="PHB_DH"/>
    <property type="match status" value="1"/>
</dbReference>
<dbReference type="EC" id="1.1.1.30" evidence="2"/>
<dbReference type="PANTHER" id="PTHR42879">
    <property type="entry name" value="3-OXOACYL-(ACYL-CARRIER-PROTEIN) REDUCTASE"/>
    <property type="match status" value="1"/>
</dbReference>
<dbReference type="PRINTS" id="PR00081">
    <property type="entry name" value="GDHRDH"/>
</dbReference>
<comment type="caution">
    <text evidence="2">The sequence shown here is derived from an EMBL/GenBank/DDBJ whole genome shotgun (WGS) entry which is preliminary data.</text>
</comment>
<keyword evidence="2" id="KW-0560">Oxidoreductase</keyword>
<dbReference type="FunFam" id="3.40.50.720:FF:000084">
    <property type="entry name" value="Short-chain dehydrogenase reductase"/>
    <property type="match status" value="1"/>
</dbReference>
<dbReference type="PRINTS" id="PR00080">
    <property type="entry name" value="SDRFAMILY"/>
</dbReference>
<dbReference type="InterPro" id="IPR036291">
    <property type="entry name" value="NAD(P)-bd_dom_sf"/>
</dbReference>
<gene>
    <name evidence="2" type="ORF">FHP08_13265</name>
</gene>
<dbReference type="AlphaFoldDB" id="A0A5C8NU66"/>
<dbReference type="EMBL" id="VDUY01000005">
    <property type="protein sequence ID" value="TXL64707.1"/>
    <property type="molecule type" value="Genomic_DNA"/>
</dbReference>
<evidence type="ECO:0000313" key="2">
    <source>
        <dbReference type="EMBL" id="TXL64707.1"/>
    </source>
</evidence>
<dbReference type="Proteomes" id="UP000321548">
    <property type="component" value="Unassembled WGS sequence"/>
</dbReference>
<dbReference type="PANTHER" id="PTHR42879:SF2">
    <property type="entry name" value="3-OXOACYL-[ACYL-CARRIER-PROTEIN] REDUCTASE FABG"/>
    <property type="match status" value="1"/>
</dbReference>